<keyword evidence="3" id="KW-0479">Metal-binding</keyword>
<evidence type="ECO:0000256" key="2">
    <source>
        <dbReference type="ARBA" id="ARBA00022688"/>
    </source>
</evidence>
<dbReference type="PANTHER" id="PTHR11237:SF4">
    <property type="entry name" value="5-DEMETHOXYUBIQUINONE HYDROXYLASE, MITOCHONDRIAL"/>
    <property type="match status" value="1"/>
</dbReference>
<organism evidence="8 9">
    <name type="scientific">Candidatus Deianiraea vastatrix</name>
    <dbReference type="NCBI Taxonomy" id="2163644"/>
    <lineage>
        <taxon>Bacteria</taxon>
        <taxon>Pseudomonadati</taxon>
        <taxon>Pseudomonadota</taxon>
        <taxon>Alphaproteobacteria</taxon>
        <taxon>Rickettsiales</taxon>
        <taxon>Candidatus Deianiraeaceae</taxon>
        <taxon>Candidatus Deianiraea</taxon>
    </lineage>
</organism>
<evidence type="ECO:0000313" key="9">
    <source>
        <dbReference type="Proteomes" id="UP000321934"/>
    </source>
</evidence>
<keyword evidence="2" id="KW-0831">Ubiquinone biosynthesis</keyword>
<dbReference type="PANTHER" id="PTHR11237">
    <property type="entry name" value="COENZYME Q10 BIOSYNTHESIS PROTEIN 7"/>
    <property type="match status" value="1"/>
</dbReference>
<reference evidence="8 9" key="1">
    <citation type="journal article" date="2019" name="ISME J.">
        <title>Deianiraea, an extracellular bacterium associated with the ciliate Paramecium, suggests an alternative scenario for the evolution of Rickettsiales.</title>
        <authorList>
            <person name="Castelli M."/>
            <person name="Sabaneyeva E."/>
            <person name="Lanzoni O."/>
            <person name="Lebedeva N."/>
            <person name="Floriano A.M."/>
            <person name="Gaiarsa S."/>
            <person name="Benken K."/>
            <person name="Modeo L."/>
            <person name="Bandi C."/>
            <person name="Potekhin A."/>
            <person name="Sassera D."/>
            <person name="Petroni G."/>
        </authorList>
    </citation>
    <scope>NUCLEOTIDE SEQUENCE [LARGE SCALE GENOMIC DNA]</scope>
    <source>
        <strain evidence="8">CyL4-1</strain>
    </source>
</reference>
<dbReference type="EMBL" id="CP029077">
    <property type="protein sequence ID" value="QED23699.1"/>
    <property type="molecule type" value="Genomic_DNA"/>
</dbReference>
<sequence length="187" mass="21427">MIEERIRNVIESFIRVNYAGEFGAKQIYKNQIKALKSGLEAGVIKDMLSQELEHLEYFRDLAKRFGVRPTVMHPIWRISASTIGFITGKMGMSAVMAATSGVENVICRHYKEQIVELESILLSIGCGHKDYEFLFDFKERIKQIMAEERQHEEAGYEYNKHESIASKVIFKATGLCSRLAIFISKKI</sequence>
<evidence type="ECO:0000256" key="3">
    <source>
        <dbReference type="ARBA" id="ARBA00022723"/>
    </source>
</evidence>
<dbReference type="GO" id="GO:0008682">
    <property type="term" value="F:3-demethoxyubiquinol 3-hydroxylase activity"/>
    <property type="evidence" value="ECO:0007669"/>
    <property type="project" value="TreeGrafter"/>
</dbReference>
<dbReference type="InterPro" id="IPR009078">
    <property type="entry name" value="Ferritin-like_SF"/>
</dbReference>
<dbReference type="GO" id="GO:0006744">
    <property type="term" value="P:ubiquinone biosynthetic process"/>
    <property type="evidence" value="ECO:0007669"/>
    <property type="project" value="UniProtKB-KW"/>
</dbReference>
<dbReference type="Proteomes" id="UP000321934">
    <property type="component" value="Chromosome"/>
</dbReference>
<protein>
    <submittedName>
        <fullName evidence="8">2-nonaprenyl-3-methyl-6-methoxy-1,4-benzoquinol hydroxylase</fullName>
    </submittedName>
</protein>
<dbReference type="Pfam" id="PF03232">
    <property type="entry name" value="COQ7"/>
    <property type="match status" value="1"/>
</dbReference>
<evidence type="ECO:0000313" key="8">
    <source>
        <dbReference type="EMBL" id="QED23699.1"/>
    </source>
</evidence>
<dbReference type="RefSeq" id="WP_146820985.1">
    <property type="nucleotide sequence ID" value="NZ_CP029077.1"/>
</dbReference>
<dbReference type="AlphaFoldDB" id="A0A5B8XEC6"/>
<keyword evidence="5" id="KW-0408">Iron</keyword>
<keyword evidence="7" id="KW-0472">Membrane</keyword>
<proteinExistence type="predicted"/>
<dbReference type="SUPFAM" id="SSF47240">
    <property type="entry name" value="Ferritin-like"/>
    <property type="match status" value="1"/>
</dbReference>
<dbReference type="OrthoDB" id="7559360at2"/>
<dbReference type="CDD" id="cd01042">
    <property type="entry name" value="DMQH"/>
    <property type="match status" value="1"/>
</dbReference>
<evidence type="ECO:0000256" key="7">
    <source>
        <dbReference type="ARBA" id="ARBA00023136"/>
    </source>
</evidence>
<accession>A0A5B8XEC6</accession>
<evidence type="ECO:0000256" key="5">
    <source>
        <dbReference type="ARBA" id="ARBA00023004"/>
    </source>
</evidence>
<comment type="pathway">
    <text evidence="1">Cofactor biosynthesis; ubiquinone biosynthesis.</text>
</comment>
<evidence type="ECO:0000256" key="4">
    <source>
        <dbReference type="ARBA" id="ARBA00023002"/>
    </source>
</evidence>
<dbReference type="InterPro" id="IPR011566">
    <property type="entry name" value="Ubq_synth_Coq7"/>
</dbReference>
<evidence type="ECO:0000256" key="6">
    <source>
        <dbReference type="ARBA" id="ARBA00023033"/>
    </source>
</evidence>
<keyword evidence="9" id="KW-1185">Reference proteome</keyword>
<name>A0A5B8XEC6_9RICK</name>
<keyword evidence="6" id="KW-0503">Monooxygenase</keyword>
<keyword evidence="4" id="KW-0560">Oxidoreductase</keyword>
<dbReference type="GO" id="GO:0046872">
    <property type="term" value="F:metal ion binding"/>
    <property type="evidence" value="ECO:0007669"/>
    <property type="project" value="UniProtKB-KW"/>
</dbReference>
<evidence type="ECO:0000256" key="1">
    <source>
        <dbReference type="ARBA" id="ARBA00004749"/>
    </source>
</evidence>
<gene>
    <name evidence="8" type="ORF">Deia_00912</name>
</gene>